<feature type="domain" description="PAS" evidence="17">
    <location>
        <begin position="249"/>
        <end position="319"/>
    </location>
</feature>
<proteinExistence type="predicted"/>
<dbReference type="SMART" id="SM00091">
    <property type="entry name" value="PAS"/>
    <property type="match status" value="5"/>
</dbReference>
<dbReference type="Pfam" id="PF08448">
    <property type="entry name" value="PAS_4"/>
    <property type="match status" value="1"/>
</dbReference>
<dbReference type="SMART" id="SM00086">
    <property type="entry name" value="PAC"/>
    <property type="match status" value="5"/>
</dbReference>
<feature type="domain" description="PAC" evidence="18">
    <location>
        <begin position="876"/>
        <end position="929"/>
    </location>
</feature>
<dbReference type="InterPro" id="IPR004358">
    <property type="entry name" value="Sig_transdc_His_kin-like_C"/>
</dbReference>
<keyword evidence="6 14" id="KW-0812">Transmembrane</keyword>
<dbReference type="NCBIfam" id="TIGR00229">
    <property type="entry name" value="sensory_box"/>
    <property type="match status" value="5"/>
</dbReference>
<evidence type="ECO:0000256" key="13">
    <source>
        <dbReference type="PROSITE-ProRule" id="PRU00169"/>
    </source>
</evidence>
<dbReference type="PANTHER" id="PTHR43304">
    <property type="entry name" value="PHYTOCHROME-LIKE PROTEIN CPH1"/>
    <property type="match status" value="1"/>
</dbReference>
<comment type="catalytic activity">
    <reaction evidence="1">
        <text>ATP + protein L-histidine = ADP + protein N-phospho-L-histidine.</text>
        <dbReference type="EC" id="2.7.13.3"/>
    </reaction>
</comment>
<feature type="domain" description="Histidine kinase" evidence="15">
    <location>
        <begin position="1114"/>
        <end position="1329"/>
    </location>
</feature>
<dbReference type="GO" id="GO:0016020">
    <property type="term" value="C:membrane"/>
    <property type="evidence" value="ECO:0007669"/>
    <property type="project" value="UniProtKB-SubCell"/>
</dbReference>
<dbReference type="InterPro" id="IPR036890">
    <property type="entry name" value="HATPase_C_sf"/>
</dbReference>
<evidence type="ECO:0000259" key="16">
    <source>
        <dbReference type="PROSITE" id="PS50110"/>
    </source>
</evidence>
<dbReference type="SUPFAM" id="SSF52172">
    <property type="entry name" value="CheY-like"/>
    <property type="match status" value="1"/>
</dbReference>
<dbReference type="CDD" id="cd17580">
    <property type="entry name" value="REC_2_DhkD-like"/>
    <property type="match status" value="1"/>
</dbReference>
<keyword evidence="4 13" id="KW-0597">Phosphoprotein</keyword>
<evidence type="ECO:0000256" key="12">
    <source>
        <dbReference type="ARBA" id="ARBA00023136"/>
    </source>
</evidence>
<dbReference type="GO" id="GO:0006355">
    <property type="term" value="P:regulation of DNA-templated transcription"/>
    <property type="evidence" value="ECO:0007669"/>
    <property type="project" value="InterPro"/>
</dbReference>
<evidence type="ECO:0000259" key="17">
    <source>
        <dbReference type="PROSITE" id="PS50112"/>
    </source>
</evidence>
<evidence type="ECO:0000256" key="8">
    <source>
        <dbReference type="ARBA" id="ARBA00022777"/>
    </source>
</evidence>
<evidence type="ECO:0000256" key="2">
    <source>
        <dbReference type="ARBA" id="ARBA00004141"/>
    </source>
</evidence>
<evidence type="ECO:0000259" key="15">
    <source>
        <dbReference type="PROSITE" id="PS50109"/>
    </source>
</evidence>
<reference evidence="19 20" key="1">
    <citation type="submission" date="2018-02" db="EMBL/GenBank/DDBJ databases">
        <title>Comparative genomes isolates from brazilian mangrove.</title>
        <authorList>
            <person name="Araujo J.E."/>
            <person name="Taketani R.G."/>
            <person name="Silva M.C.P."/>
            <person name="Loureco M.V."/>
            <person name="Andreote F.D."/>
        </authorList>
    </citation>
    <scope>NUCLEOTIDE SEQUENCE [LARGE SCALE GENOMIC DNA]</scope>
    <source>
        <strain evidence="19 20">NAP PRIS-MGV</strain>
    </source>
</reference>
<dbReference type="Pfam" id="PF00989">
    <property type="entry name" value="PAS"/>
    <property type="match status" value="1"/>
</dbReference>
<feature type="transmembrane region" description="Helical" evidence="14">
    <location>
        <begin position="86"/>
        <end position="104"/>
    </location>
</feature>
<dbReference type="PROSITE" id="PS50112">
    <property type="entry name" value="PAS"/>
    <property type="match status" value="4"/>
</dbReference>
<dbReference type="SMART" id="SM00387">
    <property type="entry name" value="HATPase_c"/>
    <property type="match status" value="1"/>
</dbReference>
<dbReference type="Pfam" id="PF01590">
    <property type="entry name" value="GAF"/>
    <property type="match status" value="1"/>
</dbReference>
<dbReference type="InterPro" id="IPR025201">
    <property type="entry name" value="KdpD_TM"/>
</dbReference>
<dbReference type="PROSITE" id="PS51257">
    <property type="entry name" value="PROKAR_LIPOPROTEIN"/>
    <property type="match status" value="1"/>
</dbReference>
<feature type="domain" description="Response regulatory" evidence="16">
    <location>
        <begin position="1348"/>
        <end position="1465"/>
    </location>
</feature>
<dbReference type="SUPFAM" id="SSF55781">
    <property type="entry name" value="GAF domain-like"/>
    <property type="match status" value="2"/>
</dbReference>
<keyword evidence="9" id="KW-0067">ATP-binding</keyword>
<dbReference type="InterPro" id="IPR029016">
    <property type="entry name" value="GAF-like_dom_sf"/>
</dbReference>
<dbReference type="Gene3D" id="1.20.120.620">
    <property type="entry name" value="Backbone structure of the membrane domain of e. Coli histidine kinase receptor kdpd"/>
    <property type="match status" value="1"/>
</dbReference>
<dbReference type="Gene3D" id="3.30.565.10">
    <property type="entry name" value="Histidine kinase-like ATPase, C-terminal domain"/>
    <property type="match status" value="1"/>
</dbReference>
<keyword evidence="12 14" id="KW-0472">Membrane</keyword>
<dbReference type="Gene3D" id="3.30.450.40">
    <property type="match status" value="2"/>
</dbReference>
<dbReference type="PANTHER" id="PTHR43304:SF1">
    <property type="entry name" value="PAC DOMAIN-CONTAINING PROTEIN"/>
    <property type="match status" value="1"/>
</dbReference>
<evidence type="ECO:0000256" key="4">
    <source>
        <dbReference type="ARBA" id="ARBA00022553"/>
    </source>
</evidence>
<evidence type="ECO:0000256" key="3">
    <source>
        <dbReference type="ARBA" id="ARBA00012438"/>
    </source>
</evidence>
<evidence type="ECO:0000256" key="1">
    <source>
        <dbReference type="ARBA" id="ARBA00000085"/>
    </source>
</evidence>
<dbReference type="InterPro" id="IPR003018">
    <property type="entry name" value="GAF"/>
</dbReference>
<dbReference type="SUPFAM" id="SSF55785">
    <property type="entry name" value="PYP-like sensor domain (PAS domain)"/>
    <property type="match status" value="5"/>
</dbReference>
<evidence type="ECO:0000256" key="7">
    <source>
        <dbReference type="ARBA" id="ARBA00022741"/>
    </source>
</evidence>
<accession>A0A2S8F2S5</accession>
<comment type="caution">
    <text evidence="19">The sequence shown here is derived from an EMBL/GenBank/DDBJ whole genome shotgun (WGS) entry which is preliminary data.</text>
</comment>
<dbReference type="InterPro" id="IPR003594">
    <property type="entry name" value="HATPase_dom"/>
</dbReference>
<evidence type="ECO:0000256" key="14">
    <source>
        <dbReference type="SAM" id="Phobius"/>
    </source>
</evidence>
<dbReference type="InterPro" id="IPR011006">
    <property type="entry name" value="CheY-like_superfamily"/>
</dbReference>
<dbReference type="InterPro" id="IPR000700">
    <property type="entry name" value="PAS-assoc_C"/>
</dbReference>
<evidence type="ECO:0000259" key="18">
    <source>
        <dbReference type="PROSITE" id="PS50113"/>
    </source>
</evidence>
<evidence type="ECO:0000256" key="6">
    <source>
        <dbReference type="ARBA" id="ARBA00022692"/>
    </source>
</evidence>
<dbReference type="CDD" id="cd00075">
    <property type="entry name" value="HATPase"/>
    <property type="match status" value="1"/>
</dbReference>
<keyword evidence="11" id="KW-0902">Two-component regulatory system</keyword>
<evidence type="ECO:0000313" key="19">
    <source>
        <dbReference type="EMBL" id="PQO26449.1"/>
    </source>
</evidence>
<dbReference type="OrthoDB" id="3272385at2"/>
<feature type="transmembrane region" description="Helical" evidence="14">
    <location>
        <begin position="41"/>
        <end position="74"/>
    </location>
</feature>
<evidence type="ECO:0000256" key="10">
    <source>
        <dbReference type="ARBA" id="ARBA00022989"/>
    </source>
</evidence>
<dbReference type="EMBL" id="PUIB01000031">
    <property type="protein sequence ID" value="PQO26449.1"/>
    <property type="molecule type" value="Genomic_DNA"/>
</dbReference>
<dbReference type="Pfam" id="PF00512">
    <property type="entry name" value="HisKA"/>
    <property type="match status" value="1"/>
</dbReference>
<sequence>MSKILQSAFFGYFVAIIVSAACLGMGLVLTTQLGESAGMMLLVTAVLIASWWGGLYPGLLATALCVVVGCYYFLSPLFSPRVDSAGDLLRVALFFVIGVTIAIVNEAKRRAVVREVKRREELRLIMSSIGDAVITTDVNGKITGLNPVAEELTGWTTAAAVGRPLTQVFRLVHQHSRKTIDNVALRAAVEEVTVGAAADSILIAKDGRELPVEDSTSPIRDRNGGIIGAVLVFRDVTERRQTEQRLQISEERFRALVKATATIVWTTAPNGQTVEDSPTWREFTGQTYDEWKGSGWLNVVHPDDREQTAAYWRDATAARTAYQCEYRLRRADGEYRWTSVSGVPVLNADGAVREWVGMNVDITDERSVAEKVRESELRYRLVSEAANDAIWDWDLDTNKVRWNEGIRRNYGYSKSQVGADAGWWKAGIHPEDRERVIEGIHKAIESGQERWTDEYRFQKADGDYAYVIDRGRIVRIDDKPVRMVGSMLDLTERKRNEQILAERSRLAAMRADVSGCLTTGEPMTDVLQRCAEAVVRHLDTAVARIWIIDDANTSLNMLANAGERDHLLDLHREVVIGEGKIGRIAQQCQPLVTNQAPLDPNISDPQWALREGMVAFAGYPLTVEGRVLGVLATFSRQELSDAILSDLAPLADSIAQYVVRKRSEQILDRLTAEAERQRRLYRTILSTIPDLVYVFDLQHRFTYANEALLKMWGRSWDDAIGKNCLELGYEPWHAEMHDHEIDQVVETRQAIRGEVPYVGTGGRRIYDYIFLPVFGADGEVEAVAGTTRDITELKQTEAAIRENEARFRQLADAMPHIVWSAGPDGEADYFNNRWHQFTNFDRNIDNDRNWEHLLPHDDLIPFRAAWDESVRTGTPFEIEHRFFDQANKTYRWFLTRAVPVRNSSGEVLRWFVSCTDIQRQKRTEQINRFLADASACLTADLDYEQTFKELARVAVPHFSDWCAIDLLDDENQPRRVALMHQDPKKIDLVNHMNNEHPPREDDQFGIWNIMRSGTSALWRNVTEEKLQAATNNAEQLEIIKSLHLTSYIGVPLVSRGRTFGALTFSMAESGRLFDDEALRAAEDVARRVAVAYENSLLYHQLREADRRKDEFLAMLAHELRNPLAPIRSGIDILEIDSPKGAEVLDAMKDQVEHLVRLVDDLLDVSRIMRGKVELRPQTASLSAIIERAVQSTKWLFEEKEHTLEVKLPAESIPIHADPVRMVQVVSNLLNNAAKYTDPGGCVQLEVEQVDDKAQIRITDDGIGIEPELTAHVFDLFTQSSRALDRAQGGLGIGLTLVRNLVEMHQGTVQVKSNGAGKGSQFVVELPISSAPLPAEEAPIDDASNVARRILVVDDNVGVARMLSLLLGKLGEHQIEMAHDGPTAIAKACEMTPEMIFLDIGLPNMDGYQVGRKLREEPELDNTLLIALTGYGKDEDRRKSAEAGFDEHLVKPPALEVLRGLFSHPKLSDADSSSLETTGD</sequence>
<dbReference type="Pfam" id="PF13185">
    <property type="entry name" value="GAF_2"/>
    <property type="match status" value="1"/>
</dbReference>
<organism evidence="19 20">
    <name type="scientific">Blastopirellula marina</name>
    <dbReference type="NCBI Taxonomy" id="124"/>
    <lineage>
        <taxon>Bacteria</taxon>
        <taxon>Pseudomonadati</taxon>
        <taxon>Planctomycetota</taxon>
        <taxon>Planctomycetia</taxon>
        <taxon>Pirellulales</taxon>
        <taxon>Pirellulaceae</taxon>
        <taxon>Blastopirellula</taxon>
    </lineage>
</organism>
<dbReference type="SMART" id="SM00448">
    <property type="entry name" value="REC"/>
    <property type="match status" value="1"/>
</dbReference>
<dbReference type="InterPro" id="IPR036097">
    <property type="entry name" value="HisK_dim/P_sf"/>
</dbReference>
<dbReference type="PROSITE" id="PS50109">
    <property type="entry name" value="HIS_KIN"/>
    <property type="match status" value="1"/>
</dbReference>
<evidence type="ECO:0000256" key="5">
    <source>
        <dbReference type="ARBA" id="ARBA00022679"/>
    </source>
</evidence>
<dbReference type="SMART" id="SM00065">
    <property type="entry name" value="GAF"/>
    <property type="match status" value="2"/>
</dbReference>
<feature type="modified residue" description="4-aspartylphosphate" evidence="13">
    <location>
        <position position="1398"/>
    </location>
</feature>
<feature type="domain" description="PAC" evidence="18">
    <location>
        <begin position="451"/>
        <end position="502"/>
    </location>
</feature>
<dbReference type="FunFam" id="3.30.565.10:FF:000006">
    <property type="entry name" value="Sensor histidine kinase WalK"/>
    <property type="match status" value="1"/>
</dbReference>
<dbReference type="SMART" id="SM00388">
    <property type="entry name" value="HisKA"/>
    <property type="match status" value="1"/>
</dbReference>
<dbReference type="PROSITE" id="PS50113">
    <property type="entry name" value="PAC"/>
    <property type="match status" value="5"/>
</dbReference>
<dbReference type="InterPro" id="IPR035965">
    <property type="entry name" value="PAS-like_dom_sf"/>
</dbReference>
<dbReference type="InterPro" id="IPR038318">
    <property type="entry name" value="KdpD_sf"/>
</dbReference>
<dbReference type="Gene3D" id="3.30.450.20">
    <property type="entry name" value="PAS domain"/>
    <property type="match status" value="5"/>
</dbReference>
<evidence type="ECO:0000256" key="11">
    <source>
        <dbReference type="ARBA" id="ARBA00023012"/>
    </source>
</evidence>
<dbReference type="Pfam" id="PF00072">
    <property type="entry name" value="Response_reg"/>
    <property type="match status" value="1"/>
</dbReference>
<evidence type="ECO:0000256" key="9">
    <source>
        <dbReference type="ARBA" id="ARBA00022840"/>
    </source>
</evidence>
<dbReference type="SUPFAM" id="SSF55874">
    <property type="entry name" value="ATPase domain of HSP90 chaperone/DNA topoisomerase II/histidine kinase"/>
    <property type="match status" value="1"/>
</dbReference>
<dbReference type="CDD" id="cd00130">
    <property type="entry name" value="PAS"/>
    <property type="match status" value="5"/>
</dbReference>
<dbReference type="Proteomes" id="UP000239388">
    <property type="component" value="Unassembled WGS sequence"/>
</dbReference>
<keyword evidence="10 14" id="KW-1133">Transmembrane helix</keyword>
<dbReference type="InterPro" id="IPR013655">
    <property type="entry name" value="PAS_fold_3"/>
</dbReference>
<dbReference type="Pfam" id="PF02518">
    <property type="entry name" value="HATPase_c"/>
    <property type="match status" value="1"/>
</dbReference>
<feature type="domain" description="PAC" evidence="18">
    <location>
        <begin position="196"/>
        <end position="248"/>
    </location>
</feature>
<dbReference type="Pfam" id="PF13493">
    <property type="entry name" value="DUF4118"/>
    <property type="match status" value="1"/>
</dbReference>
<dbReference type="InterPro" id="IPR001789">
    <property type="entry name" value="Sig_transdc_resp-reg_receiver"/>
</dbReference>
<dbReference type="PRINTS" id="PR00344">
    <property type="entry name" value="BCTRLSENSOR"/>
</dbReference>
<dbReference type="SUPFAM" id="SSF47384">
    <property type="entry name" value="Homodimeric domain of signal transducing histidine kinase"/>
    <property type="match status" value="1"/>
</dbReference>
<dbReference type="Pfam" id="PF08447">
    <property type="entry name" value="PAS_3"/>
    <property type="match status" value="3"/>
</dbReference>
<feature type="transmembrane region" description="Helical" evidence="14">
    <location>
        <begin position="9"/>
        <end position="29"/>
    </location>
</feature>
<feature type="domain" description="PAS" evidence="17">
    <location>
        <begin position="118"/>
        <end position="192"/>
    </location>
</feature>
<keyword evidence="8" id="KW-0418">Kinase</keyword>
<comment type="subcellular location">
    <subcellularLocation>
        <location evidence="2">Membrane</location>
        <topology evidence="2">Multi-pass membrane protein</topology>
    </subcellularLocation>
</comment>
<dbReference type="FunFam" id="3.30.450.20:FF:000099">
    <property type="entry name" value="Sensory box sensor histidine kinase"/>
    <property type="match status" value="2"/>
</dbReference>
<protein>
    <recommendedName>
        <fullName evidence="3">histidine kinase</fullName>
        <ecNumber evidence="3">2.7.13.3</ecNumber>
    </recommendedName>
</protein>
<feature type="domain" description="PAC" evidence="18">
    <location>
        <begin position="322"/>
        <end position="374"/>
    </location>
</feature>
<dbReference type="Gene3D" id="3.40.50.2300">
    <property type="match status" value="1"/>
</dbReference>
<dbReference type="EC" id="2.7.13.3" evidence="3"/>
<dbReference type="RefSeq" id="WP_105360142.1">
    <property type="nucleotide sequence ID" value="NZ_PUIB01000031.1"/>
</dbReference>
<dbReference type="InterPro" id="IPR013767">
    <property type="entry name" value="PAS_fold"/>
</dbReference>
<dbReference type="Gene3D" id="1.10.287.130">
    <property type="match status" value="1"/>
</dbReference>
<feature type="domain" description="PAS" evidence="17">
    <location>
        <begin position="375"/>
        <end position="447"/>
    </location>
</feature>
<dbReference type="GO" id="GO:0000155">
    <property type="term" value="F:phosphorelay sensor kinase activity"/>
    <property type="evidence" value="ECO:0007669"/>
    <property type="project" value="InterPro"/>
</dbReference>
<dbReference type="CDD" id="cd00082">
    <property type="entry name" value="HisKA"/>
    <property type="match status" value="1"/>
</dbReference>
<evidence type="ECO:0000313" key="20">
    <source>
        <dbReference type="Proteomes" id="UP000239388"/>
    </source>
</evidence>
<dbReference type="InterPro" id="IPR005467">
    <property type="entry name" value="His_kinase_dom"/>
</dbReference>
<gene>
    <name evidence="19" type="ORF">C5Y98_30390</name>
</gene>
<dbReference type="InterPro" id="IPR001610">
    <property type="entry name" value="PAC"/>
</dbReference>
<dbReference type="InterPro" id="IPR000014">
    <property type="entry name" value="PAS"/>
</dbReference>
<dbReference type="InterPro" id="IPR013656">
    <property type="entry name" value="PAS_4"/>
</dbReference>
<dbReference type="InterPro" id="IPR052162">
    <property type="entry name" value="Sensor_kinase/Photoreceptor"/>
</dbReference>
<keyword evidence="7" id="KW-0547">Nucleotide-binding</keyword>
<dbReference type="GO" id="GO:0005524">
    <property type="term" value="F:ATP binding"/>
    <property type="evidence" value="ECO:0007669"/>
    <property type="project" value="UniProtKB-KW"/>
</dbReference>
<dbReference type="PROSITE" id="PS50110">
    <property type="entry name" value="RESPONSE_REGULATORY"/>
    <property type="match status" value="1"/>
</dbReference>
<keyword evidence="5" id="KW-0808">Transferase</keyword>
<feature type="domain" description="PAS" evidence="17">
    <location>
        <begin position="677"/>
        <end position="748"/>
    </location>
</feature>
<feature type="domain" description="PAC" evidence="18">
    <location>
        <begin position="751"/>
        <end position="802"/>
    </location>
</feature>
<dbReference type="InterPro" id="IPR003661">
    <property type="entry name" value="HisK_dim/P_dom"/>
</dbReference>
<name>A0A2S8F2S5_9BACT</name>